<sequence length="121" mass="13296">MGLDSQKVFSACAGMIHLIKNLFFRSSDVPGIQRGLTVQREEQVPRRAGMSLEIAQFFQPPHIVFGDEPNCFRDVHGLKPVFPMCVGIFLLEISCLLREKRGSPANGVDGGKDKIVGLGLL</sequence>
<organism evidence="1 2">
    <name type="scientific">Acetobacter persici</name>
    <dbReference type="NCBI Taxonomy" id="1076596"/>
    <lineage>
        <taxon>Bacteria</taxon>
        <taxon>Pseudomonadati</taxon>
        <taxon>Pseudomonadota</taxon>
        <taxon>Alphaproteobacteria</taxon>
        <taxon>Acetobacterales</taxon>
        <taxon>Acetobacteraceae</taxon>
        <taxon>Acetobacter</taxon>
    </lineage>
</organism>
<reference evidence="1 2" key="1">
    <citation type="submission" date="2016-03" db="EMBL/GenBank/DDBJ databases">
        <title>Acetic acid bacteria sequencing.</title>
        <authorList>
            <person name="Brandt J."/>
            <person name="Jakob F."/>
            <person name="Vogel R.F."/>
        </authorList>
    </citation>
    <scope>NUCLEOTIDE SEQUENCE [LARGE SCALE GENOMIC DNA]</scope>
    <source>
        <strain evidence="1 2">TMW2.1084</strain>
        <plasmid evidence="2">pac1084_1</plasmid>
    </source>
</reference>
<evidence type="ECO:0000313" key="2">
    <source>
        <dbReference type="Proteomes" id="UP000189055"/>
    </source>
</evidence>
<accession>A0A1U9LJI7</accession>
<proteinExistence type="predicted"/>
<dbReference type="Proteomes" id="UP000189055">
    <property type="component" value="Plasmid pAC1084_1"/>
</dbReference>
<dbReference type="EMBL" id="CP014688">
    <property type="protein sequence ID" value="AQT06567.1"/>
    <property type="molecule type" value="Genomic_DNA"/>
</dbReference>
<dbReference type="KEGG" id="aper:A0U91_16295"/>
<geneLocation type="plasmid" evidence="2">
    <name>pac1084_1</name>
</geneLocation>
<protein>
    <submittedName>
        <fullName evidence="1">Uncharacterized protein</fullName>
    </submittedName>
</protein>
<name>A0A1U9LJI7_9PROT</name>
<keyword evidence="1" id="KW-0614">Plasmid</keyword>
<dbReference type="AlphaFoldDB" id="A0A1U9LJI7"/>
<gene>
    <name evidence="1" type="ORF">A0U91_16295</name>
</gene>
<evidence type="ECO:0000313" key="1">
    <source>
        <dbReference type="EMBL" id="AQT06567.1"/>
    </source>
</evidence>